<dbReference type="RefSeq" id="WP_109092465.1">
    <property type="nucleotide sequence ID" value="NZ_QETB01000001.1"/>
</dbReference>
<comment type="caution">
    <text evidence="1">The sequence shown here is derived from an EMBL/GenBank/DDBJ whole genome shotgun (WGS) entry which is preliminary data.</text>
</comment>
<keyword evidence="2" id="KW-1185">Reference proteome</keyword>
<organism evidence="1 2">
    <name type="scientific">Ancrocorticia populi</name>
    <dbReference type="NCBI Taxonomy" id="2175228"/>
    <lineage>
        <taxon>Bacteria</taxon>
        <taxon>Bacillati</taxon>
        <taxon>Actinomycetota</taxon>
        <taxon>Actinomycetes</taxon>
        <taxon>Actinomycetales</taxon>
        <taxon>Actinomycetaceae</taxon>
        <taxon>Ancrocorticia</taxon>
    </lineage>
</organism>
<sequence length="65" mass="7339">MRAEEMSKAGVAADADLDVRDDSAQPCETKRCIGAPAIAFFVKFVPETKYHSLEELEIQFQEQYN</sequence>
<protein>
    <submittedName>
        <fullName evidence="1">Uncharacterized protein</fullName>
    </submittedName>
</protein>
<evidence type="ECO:0000313" key="1">
    <source>
        <dbReference type="EMBL" id="PWF26964.1"/>
    </source>
</evidence>
<evidence type="ECO:0000313" key="2">
    <source>
        <dbReference type="Proteomes" id="UP000245283"/>
    </source>
</evidence>
<accession>A0A2V1KDC6</accession>
<name>A0A2V1KDC6_9ACTO</name>
<gene>
    <name evidence="1" type="ORF">DD236_00675</name>
</gene>
<dbReference type="Proteomes" id="UP000245283">
    <property type="component" value="Unassembled WGS sequence"/>
</dbReference>
<proteinExistence type="predicted"/>
<reference evidence="2" key="1">
    <citation type="submission" date="2018-05" db="EMBL/GenBank/DDBJ databases">
        <authorList>
            <person name="Li Y."/>
        </authorList>
    </citation>
    <scope>NUCLEOTIDE SEQUENCE [LARGE SCALE GENOMIC DNA]</scope>
    <source>
        <strain evidence="2">sk1b4</strain>
    </source>
</reference>
<dbReference type="EMBL" id="QETB01000001">
    <property type="protein sequence ID" value="PWF26964.1"/>
    <property type="molecule type" value="Genomic_DNA"/>
</dbReference>
<dbReference type="AlphaFoldDB" id="A0A2V1KDC6"/>